<feature type="non-terminal residue" evidence="1">
    <location>
        <position position="1"/>
    </location>
</feature>
<sequence length="75" mass="8846">TAHADYFKDDFLGGDHELKVGFEYQKTPFRTTRKYPGNHTLYVDYPDRTGAYRVWTFREVEWSQTNEIYSAASLS</sequence>
<dbReference type="AlphaFoldDB" id="X1QG72"/>
<comment type="caution">
    <text evidence="1">The sequence shown here is derived from an EMBL/GenBank/DDBJ whole genome shotgun (WGS) entry which is preliminary data.</text>
</comment>
<protein>
    <submittedName>
        <fullName evidence="1">Uncharacterized protein</fullName>
    </submittedName>
</protein>
<proteinExistence type="predicted"/>
<evidence type="ECO:0000313" key="1">
    <source>
        <dbReference type="EMBL" id="GAI53826.1"/>
    </source>
</evidence>
<organism evidence="1">
    <name type="scientific">marine sediment metagenome</name>
    <dbReference type="NCBI Taxonomy" id="412755"/>
    <lineage>
        <taxon>unclassified sequences</taxon>
        <taxon>metagenomes</taxon>
        <taxon>ecological metagenomes</taxon>
    </lineage>
</organism>
<reference evidence="1" key="1">
    <citation type="journal article" date="2014" name="Front. Microbiol.">
        <title>High frequency of phylogenetically diverse reductive dehalogenase-homologous genes in deep subseafloor sedimentary metagenomes.</title>
        <authorList>
            <person name="Kawai M."/>
            <person name="Futagami T."/>
            <person name="Toyoda A."/>
            <person name="Takaki Y."/>
            <person name="Nishi S."/>
            <person name="Hori S."/>
            <person name="Arai W."/>
            <person name="Tsubouchi T."/>
            <person name="Morono Y."/>
            <person name="Uchiyama I."/>
            <person name="Ito T."/>
            <person name="Fujiyama A."/>
            <person name="Inagaki F."/>
            <person name="Takami H."/>
        </authorList>
    </citation>
    <scope>NUCLEOTIDE SEQUENCE</scope>
    <source>
        <strain evidence="1">Expedition CK06-06</strain>
    </source>
</reference>
<gene>
    <name evidence="1" type="ORF">S06H3_56607</name>
</gene>
<dbReference type="EMBL" id="BARV01036427">
    <property type="protein sequence ID" value="GAI53826.1"/>
    <property type="molecule type" value="Genomic_DNA"/>
</dbReference>
<name>X1QG72_9ZZZZ</name>
<accession>X1QG72</accession>